<dbReference type="Proteomes" id="UP000198881">
    <property type="component" value="Unassembled WGS sequence"/>
</dbReference>
<reference evidence="1 2" key="1">
    <citation type="submission" date="2016-10" db="EMBL/GenBank/DDBJ databases">
        <authorList>
            <person name="de Groot N.N."/>
        </authorList>
    </citation>
    <scope>NUCLEOTIDE SEQUENCE [LARGE SCALE GENOMIC DNA]</scope>
    <source>
        <strain evidence="1 2">CGMCC 1.7054</strain>
    </source>
</reference>
<dbReference type="EMBL" id="FPCG01000015">
    <property type="protein sequence ID" value="SFV24917.1"/>
    <property type="molecule type" value="Genomic_DNA"/>
</dbReference>
<dbReference type="STRING" id="574650.SAMN04487966_11526"/>
<protein>
    <recommendedName>
        <fullName evidence="3">DUF3800 domain-containing protein</fullName>
    </recommendedName>
</protein>
<evidence type="ECO:0008006" key="3">
    <source>
        <dbReference type="Google" id="ProtNLM"/>
    </source>
</evidence>
<name>A0A1I7MSJ3_9MICC</name>
<evidence type="ECO:0000313" key="2">
    <source>
        <dbReference type="Proteomes" id="UP000198881"/>
    </source>
</evidence>
<evidence type="ECO:0000313" key="1">
    <source>
        <dbReference type="EMBL" id="SFV24917.1"/>
    </source>
</evidence>
<accession>A0A1I7MSJ3</accession>
<organism evidence="1 2">
    <name type="scientific">Micrococcus terreus</name>
    <dbReference type="NCBI Taxonomy" id="574650"/>
    <lineage>
        <taxon>Bacteria</taxon>
        <taxon>Bacillati</taxon>
        <taxon>Actinomycetota</taxon>
        <taxon>Actinomycetes</taxon>
        <taxon>Micrococcales</taxon>
        <taxon>Micrococcaceae</taxon>
        <taxon>Micrococcus</taxon>
    </lineage>
</organism>
<proteinExistence type="predicted"/>
<keyword evidence="2" id="KW-1185">Reference proteome</keyword>
<sequence length="185" mass="21421">MRCFLKALSKAQLMSGHLFVDETKRRDYLMVVGVVLPKDLTPARKCMQGLILPGQRRLHMKDERDSRKRQILSAIEKLDIEAMVYDAGNRYRTQRDARAACLRAMVEDATQHGHRHLILERDATLENWDRQQLIEATRRLGSTVKYRHETAVAEPLLAIPDALAWAYAKGGDWRRRSCIRTVRQV</sequence>
<dbReference type="AlphaFoldDB" id="A0A1I7MSJ3"/>
<gene>
    <name evidence="1" type="ORF">SAMN04487966_11526</name>
</gene>